<sequence>MSNDKWLKDVFEDVQKGLEHDLYRASRGVEHPGTKGDIHEDSWIEILRDYLPNRYGVDKGIIIDSEGNKSDQIDIVIFDPQYTPMLLTQQNHKYIPAEAVYAVFECKPTISKDYLEYAGNKASSVRKLTRTSVPIATASGTLPPKKVHNIICGILAAKCGWADGIKSDSFASNLPTVVDCLLDVGCSLEGGAFFSEGGELEIHQSDNNLMYFLFTLLAKLQALGTVAAIDWKAYANILREKPTPK</sequence>
<dbReference type="CDD" id="cd21411">
    <property type="entry name" value="NucC"/>
    <property type="match status" value="1"/>
</dbReference>
<proteinExistence type="predicted"/>
<reference evidence="2" key="1">
    <citation type="journal article" date="2015" name="MBio">
        <title>Eco-Evolutionary Dynamics of Episomes among Ecologically Cohesive Bacterial Populations.</title>
        <authorList>
            <person name="Xue H."/>
            <person name="Cordero O.X."/>
            <person name="Camas F.M."/>
            <person name="Trimble W."/>
            <person name="Meyer F."/>
            <person name="Guglielmini J."/>
            <person name="Rocha E.P."/>
            <person name="Polz M.F."/>
        </authorList>
    </citation>
    <scope>NUCLEOTIDE SEQUENCE</scope>
    <source>
        <strain evidence="2">FF_59</strain>
    </source>
</reference>
<accession>A0A0H3ZVU6</accession>
<name>A0A0H3ZVU6_9VIBR</name>
<protein>
    <recommendedName>
        <fullName evidence="1">DUF6602 domain-containing protein</fullName>
    </recommendedName>
</protein>
<dbReference type="InterPro" id="IPR046537">
    <property type="entry name" value="DUF6602"/>
</dbReference>
<dbReference type="AlphaFoldDB" id="A0A0H3ZVU6"/>
<dbReference type="EMBL" id="KP795697">
    <property type="protein sequence ID" value="AKN40493.1"/>
    <property type="molecule type" value="Genomic_DNA"/>
</dbReference>
<organism evidence="2">
    <name type="scientific">Vibrio tasmaniensis</name>
    <dbReference type="NCBI Taxonomy" id="212663"/>
    <lineage>
        <taxon>Bacteria</taxon>
        <taxon>Pseudomonadati</taxon>
        <taxon>Pseudomonadota</taxon>
        <taxon>Gammaproteobacteria</taxon>
        <taxon>Vibrionales</taxon>
        <taxon>Vibrionaceae</taxon>
        <taxon>Vibrio</taxon>
    </lineage>
</organism>
<dbReference type="Pfam" id="PF20247">
    <property type="entry name" value="DUF6602"/>
    <property type="match status" value="1"/>
</dbReference>
<evidence type="ECO:0000259" key="1">
    <source>
        <dbReference type="Pfam" id="PF20247"/>
    </source>
</evidence>
<evidence type="ECO:0000313" key="2">
    <source>
        <dbReference type="EMBL" id="AKN40493.1"/>
    </source>
</evidence>
<feature type="domain" description="DUF6602" evidence="1">
    <location>
        <begin position="25"/>
        <end position="128"/>
    </location>
</feature>